<accession>A0A2P4ZTZ5</accession>
<evidence type="ECO:0000313" key="1">
    <source>
        <dbReference type="EMBL" id="PON27766.1"/>
    </source>
</evidence>
<dbReference type="EMBL" id="JPDN02000009">
    <property type="protein sequence ID" value="PON27766.1"/>
    <property type="molecule type" value="Genomic_DNA"/>
</dbReference>
<dbReference type="GeneID" id="36347454"/>
<proteinExistence type="predicted"/>
<dbReference type="Proteomes" id="UP000054821">
    <property type="component" value="Unassembled WGS sequence"/>
</dbReference>
<keyword evidence="2" id="KW-1185">Reference proteome</keyword>
<reference evidence="1 2" key="1">
    <citation type="journal article" date="2016" name="Genome Announc.">
        <title>Draft Whole-Genome Sequence of Trichoderma gamsii T6085, a Promising Biocontrol Agent of Fusarium Head Blight on Wheat.</title>
        <authorList>
            <person name="Baroncelli R."/>
            <person name="Zapparata A."/>
            <person name="Piaggeschi G."/>
            <person name="Sarrocco S."/>
            <person name="Vannacci G."/>
        </authorList>
    </citation>
    <scope>NUCLEOTIDE SEQUENCE [LARGE SCALE GENOMIC DNA]</scope>
    <source>
        <strain evidence="1 2">T6085</strain>
    </source>
</reference>
<dbReference type="RefSeq" id="XP_024406060.1">
    <property type="nucleotide sequence ID" value="XM_024549222.1"/>
</dbReference>
<evidence type="ECO:0000313" key="2">
    <source>
        <dbReference type="Proteomes" id="UP000054821"/>
    </source>
</evidence>
<organism evidence="1 2">
    <name type="scientific">Trichoderma gamsii</name>
    <dbReference type="NCBI Taxonomy" id="398673"/>
    <lineage>
        <taxon>Eukaryota</taxon>
        <taxon>Fungi</taxon>
        <taxon>Dikarya</taxon>
        <taxon>Ascomycota</taxon>
        <taxon>Pezizomycotina</taxon>
        <taxon>Sordariomycetes</taxon>
        <taxon>Hypocreomycetidae</taxon>
        <taxon>Hypocreales</taxon>
        <taxon>Hypocreaceae</taxon>
        <taxon>Trichoderma</taxon>
    </lineage>
</organism>
<sequence length="53" mass="6174">MLKKEPLHRNNSLRLVQQNSICHFSQAPAQLPSSELRHRQARGPLFDRTFDFG</sequence>
<comment type="caution">
    <text evidence="1">The sequence shown here is derived from an EMBL/GenBank/DDBJ whole genome shotgun (WGS) entry which is preliminary data.</text>
</comment>
<name>A0A2P4ZTZ5_9HYPO</name>
<gene>
    <name evidence="1" type="ORF">TGAM01_v203533</name>
</gene>
<protein>
    <submittedName>
        <fullName evidence="1">Uncharacterized protein</fullName>
    </submittedName>
</protein>
<dbReference type="AlphaFoldDB" id="A0A2P4ZTZ5"/>